<evidence type="ECO:0000313" key="10">
    <source>
        <dbReference type="EMBL" id="EYB99222.1"/>
    </source>
</evidence>
<dbReference type="PANTHER" id="PTHR23505">
    <property type="entry name" value="SPINSTER"/>
    <property type="match status" value="1"/>
</dbReference>
<protein>
    <recommendedName>
        <fullName evidence="9">Major facilitator superfamily (MFS) profile domain-containing protein</fullName>
    </recommendedName>
</protein>
<feature type="transmembrane region" description="Helical" evidence="8">
    <location>
        <begin position="273"/>
        <end position="293"/>
    </location>
</feature>
<feature type="transmembrane region" description="Helical" evidence="8">
    <location>
        <begin position="365"/>
        <end position="385"/>
    </location>
</feature>
<dbReference type="InterPro" id="IPR044770">
    <property type="entry name" value="MFS_spinster-like"/>
</dbReference>
<dbReference type="InterPro" id="IPR020846">
    <property type="entry name" value="MFS_dom"/>
</dbReference>
<feature type="transmembrane region" description="Helical" evidence="8">
    <location>
        <begin position="96"/>
        <end position="116"/>
    </location>
</feature>
<evidence type="ECO:0000256" key="2">
    <source>
        <dbReference type="ARBA" id="ARBA00022448"/>
    </source>
</evidence>
<dbReference type="Proteomes" id="UP000024635">
    <property type="component" value="Unassembled WGS sequence"/>
</dbReference>
<dbReference type="STRING" id="53326.A0A016T968"/>
<evidence type="ECO:0000256" key="6">
    <source>
        <dbReference type="ARBA" id="ARBA00024338"/>
    </source>
</evidence>
<feature type="transmembrane region" description="Helical" evidence="8">
    <location>
        <begin position="430"/>
        <end position="448"/>
    </location>
</feature>
<dbReference type="PANTHER" id="PTHR23505:SF90">
    <property type="entry name" value="MAJOR FACILITATOR SUPERFAMILY (MFS) PROFILE DOMAIN-CONTAINING PROTEIN"/>
    <property type="match status" value="1"/>
</dbReference>
<proteinExistence type="inferred from homology"/>
<organism evidence="10 11">
    <name type="scientific">Ancylostoma ceylanicum</name>
    <dbReference type="NCBI Taxonomy" id="53326"/>
    <lineage>
        <taxon>Eukaryota</taxon>
        <taxon>Metazoa</taxon>
        <taxon>Ecdysozoa</taxon>
        <taxon>Nematoda</taxon>
        <taxon>Chromadorea</taxon>
        <taxon>Rhabditida</taxon>
        <taxon>Rhabditina</taxon>
        <taxon>Rhabditomorpha</taxon>
        <taxon>Strongyloidea</taxon>
        <taxon>Ancylostomatidae</taxon>
        <taxon>Ancylostomatinae</taxon>
        <taxon>Ancylostoma</taxon>
    </lineage>
</organism>
<gene>
    <name evidence="10" type="primary">Acey_s0124.g1229</name>
    <name evidence="10" type="synonym">Acey-C39E9.10</name>
    <name evidence="10" type="ORF">Y032_0124g1229</name>
</gene>
<evidence type="ECO:0000259" key="9">
    <source>
        <dbReference type="PROSITE" id="PS50850"/>
    </source>
</evidence>
<feature type="region of interest" description="Disordered" evidence="7">
    <location>
        <begin position="515"/>
        <end position="537"/>
    </location>
</feature>
<evidence type="ECO:0000313" key="11">
    <source>
        <dbReference type="Proteomes" id="UP000024635"/>
    </source>
</evidence>
<dbReference type="Pfam" id="PF07690">
    <property type="entry name" value="MFS_1"/>
    <property type="match status" value="1"/>
</dbReference>
<dbReference type="SUPFAM" id="SSF103473">
    <property type="entry name" value="MFS general substrate transporter"/>
    <property type="match status" value="1"/>
</dbReference>
<evidence type="ECO:0000256" key="3">
    <source>
        <dbReference type="ARBA" id="ARBA00022692"/>
    </source>
</evidence>
<feature type="transmembrane region" description="Helical" evidence="8">
    <location>
        <begin position="322"/>
        <end position="344"/>
    </location>
</feature>
<dbReference type="PROSITE" id="PS50850">
    <property type="entry name" value="MFS"/>
    <property type="match status" value="1"/>
</dbReference>
<feature type="transmembrane region" description="Helical" evidence="8">
    <location>
        <begin position="468"/>
        <end position="494"/>
    </location>
</feature>
<accession>A0A016T968</accession>
<dbReference type="GO" id="GO:0016020">
    <property type="term" value="C:membrane"/>
    <property type="evidence" value="ECO:0007669"/>
    <property type="project" value="UniProtKB-SubCell"/>
</dbReference>
<comment type="similarity">
    <text evidence="6">Belongs to the major facilitator superfamily. Spinster (TC 2.A.1.49) family.</text>
</comment>
<feature type="transmembrane region" description="Helical" evidence="8">
    <location>
        <begin position="215"/>
        <end position="236"/>
    </location>
</feature>
<feature type="transmembrane region" description="Helical" evidence="8">
    <location>
        <begin position="185"/>
        <end position="203"/>
    </location>
</feature>
<reference evidence="11" key="1">
    <citation type="journal article" date="2015" name="Nat. Genet.">
        <title>The genome and transcriptome of the zoonotic hookworm Ancylostoma ceylanicum identify infection-specific gene families.</title>
        <authorList>
            <person name="Schwarz E.M."/>
            <person name="Hu Y."/>
            <person name="Antoshechkin I."/>
            <person name="Miller M.M."/>
            <person name="Sternberg P.W."/>
            <person name="Aroian R.V."/>
        </authorList>
    </citation>
    <scope>NUCLEOTIDE SEQUENCE</scope>
    <source>
        <strain evidence="11">HY135</strain>
    </source>
</reference>
<dbReference type="AlphaFoldDB" id="A0A016T968"/>
<feature type="transmembrane region" description="Helical" evidence="8">
    <location>
        <begin position="391"/>
        <end position="410"/>
    </location>
</feature>
<feature type="transmembrane region" description="Helical" evidence="8">
    <location>
        <begin position="56"/>
        <end position="76"/>
    </location>
</feature>
<evidence type="ECO:0000256" key="7">
    <source>
        <dbReference type="SAM" id="MobiDB-lite"/>
    </source>
</evidence>
<dbReference type="OrthoDB" id="6770063at2759"/>
<dbReference type="Gene3D" id="1.20.1250.20">
    <property type="entry name" value="MFS general substrate transporter like domains"/>
    <property type="match status" value="1"/>
</dbReference>
<name>A0A016T968_9BILA</name>
<keyword evidence="4 8" id="KW-1133">Transmembrane helix</keyword>
<comment type="caution">
    <text evidence="10">The sequence shown here is derived from an EMBL/GenBank/DDBJ whole genome shotgun (WGS) entry which is preliminary data.</text>
</comment>
<keyword evidence="11" id="KW-1185">Reference proteome</keyword>
<dbReference type="CDD" id="cd17328">
    <property type="entry name" value="MFS_spinster_like"/>
    <property type="match status" value="1"/>
</dbReference>
<comment type="subcellular location">
    <subcellularLocation>
        <location evidence="1">Membrane</location>
        <topology evidence="1">Multi-pass membrane protein</topology>
    </subcellularLocation>
</comment>
<evidence type="ECO:0000256" key="1">
    <source>
        <dbReference type="ARBA" id="ARBA00004141"/>
    </source>
</evidence>
<keyword evidence="5 8" id="KW-0472">Membrane</keyword>
<dbReference type="InterPro" id="IPR011701">
    <property type="entry name" value="MFS"/>
</dbReference>
<evidence type="ECO:0000256" key="5">
    <source>
        <dbReference type="ARBA" id="ARBA00023136"/>
    </source>
</evidence>
<evidence type="ECO:0000256" key="8">
    <source>
        <dbReference type="SAM" id="Phobius"/>
    </source>
</evidence>
<feature type="transmembrane region" description="Helical" evidence="8">
    <location>
        <begin position="147"/>
        <end position="164"/>
    </location>
</feature>
<keyword evidence="2" id="KW-0813">Transport</keyword>
<sequence>MNNAASIENDQGGSKLLCTVRITCIHQWRTLSMGKGREEFLLHKNDATMVNERKDYISVTILFIVNLLNFVDRYTVAGILTQVQDYYNIDDSMAGLIQTVFLAFFMIGSPLCGYLGDRFNRKLIIIAGVITWLAAVVASSFVPANLFWLFLLFRGLVGIGEASYSNVCPSMISDMFTGAARSRMYMLFYFAVPVGSGLGFVVGSNVASLMNAWQWGIRVTAVAGIVALALLIFLVYEPERGAAEKQEGGAAQKVDAKTSYWEDIKSLATTPTFVSCTWAYTALLFVTGTLTWWEPTIIEHSLAWNQGLNDTRLLPNQQKNQVGLIFGGITTVSGLVGVSAGTIMSNMMRQGRGICRPIRTERAQPIISGMGALISAPLLLIIFLVGHKSIVTLWVLIAITITCLCFNWGLNVDMLMSVIVPSRRSTAFSYFMLISHLFGDATAPYIIGAVSDAIRGDVKTPETQYISLVKACSVTVVLLCISAALFFVSAGTLLRDQRKFRQQMGITCGDLMEKTPSQEKLNKNPDEDDVERAEQKV</sequence>
<evidence type="ECO:0000256" key="4">
    <source>
        <dbReference type="ARBA" id="ARBA00022989"/>
    </source>
</evidence>
<keyword evidence="3 8" id="KW-0812">Transmembrane</keyword>
<dbReference type="InterPro" id="IPR036259">
    <property type="entry name" value="MFS_trans_sf"/>
</dbReference>
<dbReference type="EMBL" id="JARK01001460">
    <property type="protein sequence ID" value="EYB99222.1"/>
    <property type="molecule type" value="Genomic_DNA"/>
</dbReference>
<dbReference type="GO" id="GO:0022857">
    <property type="term" value="F:transmembrane transporter activity"/>
    <property type="evidence" value="ECO:0007669"/>
    <property type="project" value="InterPro"/>
</dbReference>
<feature type="compositionally biased region" description="Basic and acidic residues" evidence="7">
    <location>
        <begin position="515"/>
        <end position="525"/>
    </location>
</feature>
<feature type="transmembrane region" description="Helical" evidence="8">
    <location>
        <begin position="123"/>
        <end position="141"/>
    </location>
</feature>
<feature type="domain" description="Major facilitator superfamily (MFS) profile" evidence="9">
    <location>
        <begin position="58"/>
        <end position="498"/>
    </location>
</feature>